<gene>
    <name evidence="4" type="ordered locus">Sinac_0521</name>
    <name evidence="5" type="ordered locus">Sinac_2162</name>
    <name evidence="6" type="ordered locus">Sinac_2304</name>
    <name evidence="7" type="ordered locus">Sinac_5922</name>
</gene>
<dbReference type="EMBL" id="CP003364">
    <property type="protein sequence ID" value="AGA26489.1"/>
    <property type="molecule type" value="Genomic_DNA"/>
</dbReference>
<dbReference type="PROSITE" id="PS51737">
    <property type="entry name" value="RECOMBINASE_DNA_BIND"/>
    <property type="match status" value="1"/>
</dbReference>
<reference evidence="7 8" key="1">
    <citation type="submission" date="2012-02" db="EMBL/GenBank/DDBJ databases">
        <title>Complete sequence of chromosome of Singulisphaera acidiphila DSM 18658.</title>
        <authorList>
            <consortium name="US DOE Joint Genome Institute (JGI-PGF)"/>
            <person name="Lucas S."/>
            <person name="Copeland A."/>
            <person name="Lapidus A."/>
            <person name="Glavina del Rio T."/>
            <person name="Dalin E."/>
            <person name="Tice H."/>
            <person name="Bruce D."/>
            <person name="Goodwin L."/>
            <person name="Pitluck S."/>
            <person name="Peters L."/>
            <person name="Ovchinnikova G."/>
            <person name="Chertkov O."/>
            <person name="Kyrpides N."/>
            <person name="Mavromatis K."/>
            <person name="Ivanova N."/>
            <person name="Brettin T."/>
            <person name="Detter J.C."/>
            <person name="Han C."/>
            <person name="Larimer F."/>
            <person name="Land M."/>
            <person name="Hauser L."/>
            <person name="Markowitz V."/>
            <person name="Cheng J.-F."/>
            <person name="Hugenholtz P."/>
            <person name="Woyke T."/>
            <person name="Wu D."/>
            <person name="Tindall B."/>
            <person name="Pomrenke H."/>
            <person name="Brambilla E."/>
            <person name="Klenk H.-P."/>
            <person name="Eisen J.A."/>
        </authorList>
    </citation>
    <scope>NUCLEOTIDE SEQUENCE [LARGE SCALE GENOMIC DNA]</scope>
    <source>
        <strain evidence="8">ATCC BAA-1392 / DSM 18658 / VKM B-2454 / MOB10</strain>
        <strain evidence="7">DSM 18658</strain>
    </source>
</reference>
<dbReference type="GO" id="GO:0000150">
    <property type="term" value="F:DNA strand exchange activity"/>
    <property type="evidence" value="ECO:0007669"/>
    <property type="project" value="InterPro"/>
</dbReference>
<dbReference type="AlphaFoldDB" id="H1MQ59"/>
<dbReference type="InterPro" id="IPR011109">
    <property type="entry name" value="DNA_bind_recombinase_dom"/>
</dbReference>
<dbReference type="STRING" id="886293.Sinac_0521"/>
<dbReference type="KEGG" id="saci:Sinac_5922"/>
<dbReference type="InterPro" id="IPR025827">
    <property type="entry name" value="Zn_ribbon_recom_dom"/>
</dbReference>
<protein>
    <submittedName>
        <fullName evidence="7">Site-specific recombinase, DNA invertase Pin</fullName>
    </submittedName>
</protein>
<dbReference type="Pfam" id="PF13408">
    <property type="entry name" value="Zn_ribbon_recom"/>
    <property type="match status" value="1"/>
</dbReference>
<evidence type="ECO:0000313" key="6">
    <source>
        <dbReference type="EMBL" id="AGA26621.1"/>
    </source>
</evidence>
<name>H1MQ59_SINAD</name>
<dbReference type="OrthoDB" id="244546at2"/>
<dbReference type="eggNOG" id="COG1961">
    <property type="taxonomic scope" value="Bacteria"/>
</dbReference>
<dbReference type="Proteomes" id="UP000010798">
    <property type="component" value="Chromosome"/>
</dbReference>
<dbReference type="eggNOG" id="COG1570">
    <property type="taxonomic scope" value="Bacteria"/>
</dbReference>
<evidence type="ECO:0000313" key="7">
    <source>
        <dbReference type="EMBL" id="AGA30037.1"/>
    </source>
</evidence>
<evidence type="ECO:0000259" key="2">
    <source>
        <dbReference type="PROSITE" id="PS51736"/>
    </source>
</evidence>
<dbReference type="PANTHER" id="PTHR30461:SF23">
    <property type="entry name" value="DNA RECOMBINASE-RELATED"/>
    <property type="match status" value="1"/>
</dbReference>
<dbReference type="InterPro" id="IPR038109">
    <property type="entry name" value="DNA_bind_recomb_sf"/>
</dbReference>
<dbReference type="Pfam" id="PF07508">
    <property type="entry name" value="Recombinase"/>
    <property type="match status" value="1"/>
</dbReference>
<dbReference type="RefSeq" id="WP_015244134.1">
    <property type="nucleotide sequence ID" value="NC_019892.1"/>
</dbReference>
<accession>H1MQ59</accession>
<dbReference type="Gene3D" id="3.90.1750.20">
    <property type="entry name" value="Putative Large Serine Recombinase, Chain B, Domain 2"/>
    <property type="match status" value="1"/>
</dbReference>
<dbReference type="PROSITE" id="PS51736">
    <property type="entry name" value="RECOMBINASES_3"/>
    <property type="match status" value="1"/>
</dbReference>
<dbReference type="InterPro" id="IPR006119">
    <property type="entry name" value="Resolv_N"/>
</dbReference>
<dbReference type="SUPFAM" id="SSF53041">
    <property type="entry name" value="Resolvase-like"/>
    <property type="match status" value="1"/>
</dbReference>
<dbReference type="KEGG" id="saci:Sinac_2304"/>
<dbReference type="GO" id="GO:0003677">
    <property type="term" value="F:DNA binding"/>
    <property type="evidence" value="ECO:0007669"/>
    <property type="project" value="InterPro"/>
</dbReference>
<dbReference type="PANTHER" id="PTHR30461">
    <property type="entry name" value="DNA-INVERTASE FROM LAMBDOID PROPHAGE"/>
    <property type="match status" value="1"/>
</dbReference>
<feature type="coiled-coil region" evidence="1">
    <location>
        <begin position="442"/>
        <end position="501"/>
    </location>
</feature>
<dbReference type="SMART" id="SM00857">
    <property type="entry name" value="Resolvase"/>
    <property type="match status" value="1"/>
</dbReference>
<dbReference type="Gene3D" id="3.40.50.1390">
    <property type="entry name" value="Resolvase, N-terminal catalytic domain"/>
    <property type="match status" value="1"/>
</dbReference>
<evidence type="ECO:0000313" key="8">
    <source>
        <dbReference type="Proteomes" id="UP000010798"/>
    </source>
</evidence>
<proteinExistence type="predicted"/>
<keyword evidence="8" id="KW-1185">Reference proteome</keyword>
<dbReference type="EMBL" id="CP003364">
    <property type="protein sequence ID" value="AGA24949.1"/>
    <property type="molecule type" value="Genomic_DNA"/>
</dbReference>
<keyword evidence="1" id="KW-0175">Coiled coil</keyword>
<dbReference type="EMBL" id="CP003364">
    <property type="protein sequence ID" value="AGA26621.1"/>
    <property type="molecule type" value="Genomic_DNA"/>
</dbReference>
<feature type="domain" description="Recombinase" evidence="3">
    <location>
        <begin position="200"/>
        <end position="345"/>
    </location>
</feature>
<feature type="domain" description="Resolvase/invertase-type recombinase catalytic" evidence="2">
    <location>
        <begin position="42"/>
        <end position="193"/>
    </location>
</feature>
<dbReference type="Pfam" id="PF00239">
    <property type="entry name" value="Resolvase"/>
    <property type="match status" value="1"/>
</dbReference>
<evidence type="ECO:0000256" key="1">
    <source>
        <dbReference type="SAM" id="Coils"/>
    </source>
</evidence>
<evidence type="ECO:0000313" key="4">
    <source>
        <dbReference type="EMBL" id="AGA24949.1"/>
    </source>
</evidence>
<sequence length="734" mass="83161">MNIPDSTSASPTHSAATRPVIVPAHLLALRPAKVRDHHLDRKAIVYVRQSSPQQVAEHKESTARQYALAEVAVALGWPRDRVEVVDADQGRTAQTVEGRRGIQYILAELSLDHVGILLGQDASRLARHDPDWVPMVRSCGLFRALLGDYDGLYDPTDFNDRLLLGMKGIMSEAELHFLRTRMHEGRLNKARRGELFNHAPLGYVREPGRGLALDPDEQAREVVRIVFDQFDRQGSLHGLLRYLVHHGIRLPVRPHSGPDRGKLEWRRPNRETLQNVLHHPVYAGYYRHGCRTLDPRRKVPGRPGTGRTINKPEDCAVLLEGRCPAYITPERFRANQERLAANRARSDAKGAVRQGPSLLGGILRCGRCGQRMMVTYGGPANRLRYYCARAMVEYAAPLCQGLAGSVLDDLVAAQVLAALEPAALELDLAAADDLDQERGQLHRNWRQRVERARFEAERARRQYDAVEPENRLVLRELERRWEEALKEQRRLEEEYARFDRDQPRSLSACEREQIRALARDLPALWHAPATTSADRQRIVRLMIEEVVVTVRGNSECVDVNIQWDGSFTSGHALERPVQCYQQMAGYAMLLGRIDELREAGRTLAEVAEQLNCEGFHPPKRSARFTSVILGSLLAKRGRTGPRPRAVSGPGVLGEHEWLLTDLARELKMPQATLHRWIRVGWVHARKLPTPGGQWVIWADAEERERMTRIRTCPRGWSHSDAFANITKPKSRDSE</sequence>
<dbReference type="EMBL" id="CP003364">
    <property type="protein sequence ID" value="AGA30037.1"/>
    <property type="molecule type" value="Genomic_DNA"/>
</dbReference>
<dbReference type="InterPro" id="IPR036162">
    <property type="entry name" value="Resolvase-like_N_sf"/>
</dbReference>
<evidence type="ECO:0000313" key="5">
    <source>
        <dbReference type="EMBL" id="AGA26489.1"/>
    </source>
</evidence>
<dbReference type="CDD" id="cd00338">
    <property type="entry name" value="Ser_Recombinase"/>
    <property type="match status" value="1"/>
</dbReference>
<dbReference type="KEGG" id="saci:Sinac_2162"/>
<dbReference type="InterPro" id="IPR050639">
    <property type="entry name" value="SSR_resolvase"/>
</dbReference>
<dbReference type="HOGENOM" id="CLU_025318_2_0_0"/>
<dbReference type="KEGG" id="saci:Sinac_0521"/>
<organism evidence="7 8">
    <name type="scientific">Singulisphaera acidiphila (strain ATCC BAA-1392 / DSM 18658 / VKM B-2454 / MOB10)</name>
    <dbReference type="NCBI Taxonomy" id="886293"/>
    <lineage>
        <taxon>Bacteria</taxon>
        <taxon>Pseudomonadati</taxon>
        <taxon>Planctomycetota</taxon>
        <taxon>Planctomycetia</taxon>
        <taxon>Isosphaerales</taxon>
        <taxon>Isosphaeraceae</taxon>
        <taxon>Singulisphaera</taxon>
    </lineage>
</organism>
<evidence type="ECO:0000259" key="3">
    <source>
        <dbReference type="PROSITE" id="PS51737"/>
    </source>
</evidence>